<protein>
    <submittedName>
        <fullName evidence="2">ATP-binding cassette sub-family A member 2</fullName>
    </submittedName>
</protein>
<dbReference type="EMBL" id="JASAOG010000171">
    <property type="protein sequence ID" value="KAK0046081.1"/>
    <property type="molecule type" value="Genomic_DNA"/>
</dbReference>
<reference evidence="2" key="1">
    <citation type="journal article" date="2023" name="PLoS Negl. Trop. Dis.">
        <title>A genome sequence for Biomphalaria pfeifferi, the major vector snail for the human-infecting parasite Schistosoma mansoni.</title>
        <authorList>
            <person name="Bu L."/>
            <person name="Lu L."/>
            <person name="Laidemitt M.R."/>
            <person name="Zhang S.M."/>
            <person name="Mutuku M."/>
            <person name="Mkoji G."/>
            <person name="Steinauer M."/>
            <person name="Loker E.S."/>
        </authorList>
    </citation>
    <scope>NUCLEOTIDE SEQUENCE</scope>
    <source>
        <strain evidence="2">KasaAsao</strain>
    </source>
</reference>
<gene>
    <name evidence="2" type="ORF">Bpfe_024542</name>
</gene>
<organism evidence="2 3">
    <name type="scientific">Biomphalaria pfeifferi</name>
    <name type="common">Bloodfluke planorb</name>
    <name type="synonym">Freshwater snail</name>
    <dbReference type="NCBI Taxonomy" id="112525"/>
    <lineage>
        <taxon>Eukaryota</taxon>
        <taxon>Metazoa</taxon>
        <taxon>Spiralia</taxon>
        <taxon>Lophotrochozoa</taxon>
        <taxon>Mollusca</taxon>
        <taxon>Gastropoda</taxon>
        <taxon>Heterobranchia</taxon>
        <taxon>Euthyneura</taxon>
        <taxon>Panpulmonata</taxon>
        <taxon>Hygrophila</taxon>
        <taxon>Lymnaeoidea</taxon>
        <taxon>Planorbidae</taxon>
        <taxon>Biomphalaria</taxon>
    </lineage>
</organism>
<dbReference type="GO" id="GO:0005524">
    <property type="term" value="F:ATP binding"/>
    <property type="evidence" value="ECO:0007669"/>
    <property type="project" value="UniProtKB-KW"/>
</dbReference>
<comment type="caution">
    <text evidence="2">The sequence shown here is derived from an EMBL/GenBank/DDBJ whole genome shotgun (WGS) entry which is preliminary data.</text>
</comment>
<dbReference type="GO" id="GO:0016887">
    <property type="term" value="F:ATP hydrolysis activity"/>
    <property type="evidence" value="ECO:0007669"/>
    <property type="project" value="InterPro"/>
</dbReference>
<dbReference type="InterPro" id="IPR026082">
    <property type="entry name" value="ABCA"/>
</dbReference>
<dbReference type="GO" id="GO:0016020">
    <property type="term" value="C:membrane"/>
    <property type="evidence" value="ECO:0007669"/>
    <property type="project" value="InterPro"/>
</dbReference>
<evidence type="ECO:0000313" key="3">
    <source>
        <dbReference type="Proteomes" id="UP001233172"/>
    </source>
</evidence>
<dbReference type="GO" id="GO:0140359">
    <property type="term" value="F:ABC-type transporter activity"/>
    <property type="evidence" value="ECO:0007669"/>
    <property type="project" value="InterPro"/>
</dbReference>
<name>A0AAD8B141_BIOPF</name>
<dbReference type="Gene3D" id="3.40.50.300">
    <property type="entry name" value="P-loop containing nucleotide triphosphate hydrolases"/>
    <property type="match status" value="1"/>
</dbReference>
<keyword evidence="2" id="KW-0067">ATP-binding</keyword>
<reference evidence="2" key="2">
    <citation type="submission" date="2023-04" db="EMBL/GenBank/DDBJ databases">
        <authorList>
            <person name="Bu L."/>
            <person name="Lu L."/>
            <person name="Laidemitt M.R."/>
            <person name="Zhang S.M."/>
            <person name="Mutuku M."/>
            <person name="Mkoji G."/>
            <person name="Steinauer M."/>
            <person name="Loker E.S."/>
        </authorList>
    </citation>
    <scope>NUCLEOTIDE SEQUENCE</scope>
    <source>
        <strain evidence="2">KasaAsao</strain>
        <tissue evidence="2">Whole Snail</tissue>
    </source>
</reference>
<proteinExistence type="predicted"/>
<sequence>SLVMKNLKKQYRTDHQVLTAVHNFSFGMYEKECLGLLGPQDAGKTTVCQMITGEVNISYGQVHMDGLNVMKHAKR</sequence>
<keyword evidence="2" id="KW-0547">Nucleotide-binding</keyword>
<dbReference type="InterPro" id="IPR027417">
    <property type="entry name" value="P-loop_NTPase"/>
</dbReference>
<dbReference type="GO" id="GO:0005319">
    <property type="term" value="F:lipid transporter activity"/>
    <property type="evidence" value="ECO:0007669"/>
    <property type="project" value="TreeGrafter"/>
</dbReference>
<dbReference type="PANTHER" id="PTHR19229">
    <property type="entry name" value="ATP-BINDING CASSETTE TRANSPORTER SUBFAMILY A ABCA"/>
    <property type="match status" value="1"/>
</dbReference>
<dbReference type="Pfam" id="PF00005">
    <property type="entry name" value="ABC_tran"/>
    <property type="match status" value="1"/>
</dbReference>
<feature type="non-terminal residue" evidence="2">
    <location>
        <position position="1"/>
    </location>
</feature>
<evidence type="ECO:0000259" key="1">
    <source>
        <dbReference type="Pfam" id="PF00005"/>
    </source>
</evidence>
<feature type="domain" description="ABC transporter" evidence="1">
    <location>
        <begin position="22"/>
        <end position="71"/>
    </location>
</feature>
<keyword evidence="3" id="KW-1185">Reference proteome</keyword>
<feature type="non-terminal residue" evidence="2">
    <location>
        <position position="75"/>
    </location>
</feature>
<evidence type="ECO:0000313" key="2">
    <source>
        <dbReference type="EMBL" id="KAK0046081.1"/>
    </source>
</evidence>
<accession>A0AAD8B141</accession>
<dbReference type="AlphaFoldDB" id="A0AAD8B141"/>
<dbReference type="SUPFAM" id="SSF52540">
    <property type="entry name" value="P-loop containing nucleoside triphosphate hydrolases"/>
    <property type="match status" value="1"/>
</dbReference>
<dbReference type="InterPro" id="IPR003439">
    <property type="entry name" value="ABC_transporter-like_ATP-bd"/>
</dbReference>
<dbReference type="PANTHER" id="PTHR19229:SF250">
    <property type="entry name" value="ABC TRANSPORTER DOMAIN-CONTAINING PROTEIN-RELATED"/>
    <property type="match status" value="1"/>
</dbReference>
<dbReference type="Proteomes" id="UP001233172">
    <property type="component" value="Unassembled WGS sequence"/>
</dbReference>